<gene>
    <name evidence="2" type="ORF">NCTC13163_01566</name>
</gene>
<dbReference type="Gene3D" id="3.40.630.30">
    <property type="match status" value="1"/>
</dbReference>
<dbReference type="InterPro" id="IPR016181">
    <property type="entry name" value="Acyl_CoA_acyltransferase"/>
</dbReference>
<feature type="domain" description="N-acetyltransferase" evidence="1">
    <location>
        <begin position="9"/>
        <end position="148"/>
    </location>
</feature>
<dbReference type="AlphaFoldDB" id="A0A377FTQ4"/>
<proteinExistence type="predicted"/>
<dbReference type="CDD" id="cd04301">
    <property type="entry name" value="NAT_SF"/>
    <property type="match status" value="1"/>
</dbReference>
<reference evidence="2 3" key="1">
    <citation type="submission" date="2018-06" db="EMBL/GenBank/DDBJ databases">
        <authorList>
            <consortium name="Pathogen Informatics"/>
            <person name="Doyle S."/>
        </authorList>
    </citation>
    <scope>NUCLEOTIDE SEQUENCE [LARGE SCALE GENOMIC DNA]</scope>
    <source>
        <strain evidence="2 3">NCTC13163</strain>
    </source>
</reference>
<evidence type="ECO:0000259" key="1">
    <source>
        <dbReference type="PROSITE" id="PS51186"/>
    </source>
</evidence>
<protein>
    <submittedName>
        <fullName evidence="2">Aminoalkylphosphonic acid N-acetyltransferase</fullName>
    </submittedName>
</protein>
<dbReference type="RefSeq" id="WP_029335111.1">
    <property type="nucleotide sequence ID" value="NZ_UGGP01000001.1"/>
</dbReference>
<organism evidence="2 3">
    <name type="scientific">Exiguobacterium aurantiacum</name>
    <dbReference type="NCBI Taxonomy" id="33987"/>
    <lineage>
        <taxon>Bacteria</taxon>
        <taxon>Bacillati</taxon>
        <taxon>Bacillota</taxon>
        <taxon>Bacilli</taxon>
        <taxon>Bacillales</taxon>
        <taxon>Bacillales Family XII. Incertae Sedis</taxon>
        <taxon>Exiguobacterium</taxon>
    </lineage>
</organism>
<evidence type="ECO:0000313" key="3">
    <source>
        <dbReference type="Proteomes" id="UP000254060"/>
    </source>
</evidence>
<dbReference type="InterPro" id="IPR000182">
    <property type="entry name" value="GNAT_dom"/>
</dbReference>
<dbReference type="SUPFAM" id="SSF55729">
    <property type="entry name" value="Acyl-CoA N-acyltransferases (Nat)"/>
    <property type="match status" value="1"/>
</dbReference>
<evidence type="ECO:0000313" key="2">
    <source>
        <dbReference type="EMBL" id="STO08197.1"/>
    </source>
</evidence>
<dbReference type="Proteomes" id="UP000254060">
    <property type="component" value="Unassembled WGS sequence"/>
</dbReference>
<keyword evidence="2" id="KW-0808">Transferase</keyword>
<dbReference type="Pfam" id="PF00583">
    <property type="entry name" value="Acetyltransf_1"/>
    <property type="match status" value="1"/>
</dbReference>
<dbReference type="STRING" id="1397694.GCA_000702585_02063"/>
<accession>A0A377FTQ4</accession>
<name>A0A377FTQ4_9BACL</name>
<sequence>MIPISSTVYSIKPIQSPRELDASFPVMNQLRTDLTLAAYRELVAAMRPQGYELYALYADDTIVSLAGIEVRVNLYLEKHVYIYDLVTCADHRSNGYGEMLLHFVHEYARDRGATYVALESGLARTEAHRFYLDKMGYTITSYSFRKRL</sequence>
<dbReference type="EMBL" id="UGGP01000001">
    <property type="protein sequence ID" value="STO08197.1"/>
    <property type="molecule type" value="Genomic_DNA"/>
</dbReference>
<dbReference type="PROSITE" id="PS51186">
    <property type="entry name" value="GNAT"/>
    <property type="match status" value="1"/>
</dbReference>
<dbReference type="GO" id="GO:0016747">
    <property type="term" value="F:acyltransferase activity, transferring groups other than amino-acyl groups"/>
    <property type="evidence" value="ECO:0007669"/>
    <property type="project" value="InterPro"/>
</dbReference>